<dbReference type="SUPFAM" id="SSF52980">
    <property type="entry name" value="Restriction endonuclease-like"/>
    <property type="match status" value="1"/>
</dbReference>
<reference evidence="2" key="1">
    <citation type="submission" date="2023-06" db="EMBL/GenBank/DDBJ databases">
        <title>Sysu t00192.</title>
        <authorList>
            <person name="Gao L."/>
            <person name="Fang B.-Z."/>
            <person name="Li W.-J."/>
        </authorList>
    </citation>
    <scope>NUCLEOTIDE SEQUENCE</scope>
    <source>
        <strain evidence="2">SYSU T00192</strain>
    </source>
</reference>
<dbReference type="EMBL" id="JAUHPW010000003">
    <property type="protein sequence ID" value="MDN4475230.1"/>
    <property type="molecule type" value="Genomic_DNA"/>
</dbReference>
<feature type="domain" description="DUF559" evidence="1">
    <location>
        <begin position="238"/>
        <end position="297"/>
    </location>
</feature>
<dbReference type="Pfam" id="PF04480">
    <property type="entry name" value="DUF559"/>
    <property type="match status" value="1"/>
</dbReference>
<keyword evidence="3" id="KW-1185">Reference proteome</keyword>
<evidence type="ECO:0000313" key="3">
    <source>
        <dbReference type="Proteomes" id="UP001172728"/>
    </source>
</evidence>
<accession>A0ABT8G7V4</accession>
<dbReference type="InterPro" id="IPR007569">
    <property type="entry name" value="DUF559"/>
</dbReference>
<evidence type="ECO:0000313" key="2">
    <source>
        <dbReference type="EMBL" id="MDN4475230.1"/>
    </source>
</evidence>
<evidence type="ECO:0000259" key="1">
    <source>
        <dbReference type="Pfam" id="PF04480"/>
    </source>
</evidence>
<sequence>MARQASRDGRLEAVLALLRGPRRGAMSRADAVKALGERGLRQAVRGGDLVELLPRVYVAGARQHEHVVRCTAVVVWGRGRLRIAGASALHLLNSRFAAPADVHAVGVVRHHAHAPEWVQIRRVGLPRVYVNRFGVRCVPGEEALIDAWTRALPTKREDLLYVALWEEVVGVDRLREVLDRTPRVPGVAEMDAILGEFAAGARSPAEVLARRRVFVGAEFAALERGAEFLVAGTWRHPDLVHRKARLVIECDGDAYHGVPGAVAADRQRDADFLEIGYATIRFGFHDLLERPERCRQKLRGTIRSRLGSE</sequence>
<dbReference type="Gene3D" id="3.40.960.10">
    <property type="entry name" value="VSR Endonuclease"/>
    <property type="match status" value="1"/>
</dbReference>
<name>A0ABT8G7V4_9MICO</name>
<organism evidence="2 3">
    <name type="scientific">Demequina litoralis</name>
    <dbReference type="NCBI Taxonomy" id="3051660"/>
    <lineage>
        <taxon>Bacteria</taxon>
        <taxon>Bacillati</taxon>
        <taxon>Actinomycetota</taxon>
        <taxon>Actinomycetes</taxon>
        <taxon>Micrococcales</taxon>
        <taxon>Demequinaceae</taxon>
        <taxon>Demequina</taxon>
    </lineage>
</organism>
<dbReference type="InterPro" id="IPR011335">
    <property type="entry name" value="Restrct_endonuc-II-like"/>
</dbReference>
<dbReference type="RefSeq" id="WP_301131679.1">
    <property type="nucleotide sequence ID" value="NZ_JAUHPW010000003.1"/>
</dbReference>
<dbReference type="Proteomes" id="UP001172728">
    <property type="component" value="Unassembled WGS sequence"/>
</dbReference>
<comment type="caution">
    <text evidence="2">The sequence shown here is derived from an EMBL/GenBank/DDBJ whole genome shotgun (WGS) entry which is preliminary data.</text>
</comment>
<gene>
    <name evidence="2" type="ORF">QQX09_05070</name>
</gene>
<proteinExistence type="predicted"/>
<protein>
    <submittedName>
        <fullName evidence="2">DUF559 domain-containing protein</fullName>
    </submittedName>
</protein>